<gene>
    <name evidence="1" type="ORF">C1H69_21850</name>
</gene>
<evidence type="ECO:0000313" key="2">
    <source>
        <dbReference type="Proteomes" id="UP000235803"/>
    </source>
</evidence>
<keyword evidence="2" id="KW-1185">Reference proteome</keyword>
<comment type="caution">
    <text evidence="1">The sequence shown here is derived from an EMBL/GenBank/DDBJ whole genome shotgun (WGS) entry which is preliminary data.</text>
</comment>
<protein>
    <submittedName>
        <fullName evidence="1">Uncharacterized protein</fullName>
    </submittedName>
</protein>
<sequence>MTDATRLTQMLNDLRLPTIKAVWSCFADQADQEDWPALAPLAEDEFAECARRRLERLIHHATLFELNVDSYRHRTAMENKLSRGRPSMRATLKTSHPVSLRETVDALQTRTSPPRACWLR</sequence>
<evidence type="ECO:0000313" key="1">
    <source>
        <dbReference type="EMBL" id="PMR72299.1"/>
    </source>
</evidence>
<dbReference type="OrthoDB" id="9773429at2"/>
<reference evidence="1 2" key="1">
    <citation type="submission" date="2018-01" db="EMBL/GenBank/DDBJ databases">
        <title>Halomonas endophytica sp. nov., isolated from storage liquid in the stems of Populus euphratica.</title>
        <authorList>
            <person name="Chen C."/>
        </authorList>
    </citation>
    <scope>NUCLEOTIDE SEQUENCE [LARGE SCALE GENOMIC DNA]</scope>
    <source>
        <strain evidence="1 2">MC28</strain>
    </source>
</reference>
<accession>A0A2N7TVU3</accession>
<proteinExistence type="predicted"/>
<dbReference type="RefSeq" id="WP_102655498.1">
    <property type="nucleotide sequence ID" value="NZ_PNRF01000046.1"/>
</dbReference>
<dbReference type="AlphaFoldDB" id="A0A2N7TVU3"/>
<dbReference type="EMBL" id="PNRF01000046">
    <property type="protein sequence ID" value="PMR72299.1"/>
    <property type="molecule type" value="Genomic_DNA"/>
</dbReference>
<name>A0A2N7TVU3_9GAMM</name>
<dbReference type="Proteomes" id="UP000235803">
    <property type="component" value="Unassembled WGS sequence"/>
</dbReference>
<organism evidence="1 2">
    <name type="scientific">Billgrantia endophytica</name>
    <dbReference type="NCBI Taxonomy" id="2033802"/>
    <lineage>
        <taxon>Bacteria</taxon>
        <taxon>Pseudomonadati</taxon>
        <taxon>Pseudomonadota</taxon>
        <taxon>Gammaproteobacteria</taxon>
        <taxon>Oceanospirillales</taxon>
        <taxon>Halomonadaceae</taxon>
        <taxon>Billgrantia</taxon>
    </lineage>
</organism>